<feature type="compositionally biased region" description="Acidic residues" evidence="2">
    <location>
        <begin position="1111"/>
        <end position="1126"/>
    </location>
</feature>
<proteinExistence type="predicted"/>
<accession>A0A4Y9XY99</accession>
<dbReference type="GO" id="GO:0016810">
    <property type="term" value="F:hydrolase activity, acting on carbon-nitrogen (but not peptide) bonds"/>
    <property type="evidence" value="ECO:0007669"/>
    <property type="project" value="InterPro"/>
</dbReference>
<dbReference type="SUPFAM" id="SSF51338">
    <property type="entry name" value="Composite domain of metallo-dependent hydrolases"/>
    <property type="match status" value="1"/>
</dbReference>
<evidence type="ECO:0000313" key="5">
    <source>
        <dbReference type="Proteomes" id="UP000298390"/>
    </source>
</evidence>
<dbReference type="InterPro" id="IPR006680">
    <property type="entry name" value="Amidohydro-rel"/>
</dbReference>
<feature type="coiled-coil region" evidence="1">
    <location>
        <begin position="921"/>
        <end position="1018"/>
    </location>
</feature>
<dbReference type="EMBL" id="SEKV01000627">
    <property type="protein sequence ID" value="TFY55090.1"/>
    <property type="molecule type" value="Genomic_DNA"/>
</dbReference>
<feature type="region of interest" description="Disordered" evidence="2">
    <location>
        <begin position="1109"/>
        <end position="1272"/>
    </location>
</feature>
<dbReference type="InterPro" id="IPR032466">
    <property type="entry name" value="Metal_Hydrolase"/>
</dbReference>
<name>A0A4Y9XY99_9APHY</name>
<organism evidence="4 5">
    <name type="scientific">Rhodofomes roseus</name>
    <dbReference type="NCBI Taxonomy" id="34475"/>
    <lineage>
        <taxon>Eukaryota</taxon>
        <taxon>Fungi</taxon>
        <taxon>Dikarya</taxon>
        <taxon>Basidiomycota</taxon>
        <taxon>Agaricomycotina</taxon>
        <taxon>Agaricomycetes</taxon>
        <taxon>Polyporales</taxon>
        <taxon>Rhodofomes</taxon>
    </lineage>
</organism>
<comment type="caution">
    <text evidence="4">The sequence shown here is derived from an EMBL/GenBank/DDBJ whole genome shotgun (WGS) entry which is preliminary data.</text>
</comment>
<evidence type="ECO:0000313" key="4">
    <source>
        <dbReference type="EMBL" id="TFY55090.1"/>
    </source>
</evidence>
<dbReference type="InterPro" id="IPR011059">
    <property type="entry name" value="Metal-dep_hydrolase_composite"/>
</dbReference>
<feature type="compositionally biased region" description="Pro residues" evidence="2">
    <location>
        <begin position="1157"/>
        <end position="1169"/>
    </location>
</feature>
<sequence>MDSKMGYQGLPGASSVHDARRRPSLPKTILLALCTAVATATVLTCNTFLQSAASQRIHYVPLNAETILTRCAALGEKPRPPTDFLARDASDRYEPGTKSTLVKNARIWTGARNGTEIVYGDVYLDKGVVKGIGYIPEALYASEREVIVVDAKGGWVTPGLVDLHSHVGVSSVPELHGTLDVNSEHGPILPWLRSIDAFNTHDDAFQLAIAGGVTSVQVLPGSGNAIAGQAFMFKLRKTSDRTPSSMVLEPPHSLNGSSANSEHPMRWRHMKQACGESLIAYGNRMDSMWSYRWAYNEARRIKDSQDVYCAKAEAGLWDELSGQNYPDNLQWEALVDVLRGRVKVSTHCYEEVDLDSMVRSDHPILNSRYLMYEAQQAHYWGLPPHLALLSVTAVPATAAGMSHRIGVLQEGTDADVVLWDSHPLQLGATPRKVWIDGILQIGADEEGIVIGKGKEARQFQEVPNVPNWDKERKEAIKWDGLPPLAPTQYRSRVLLRNVREVTVRDPDAEDRLKTLLEPGELSDVVLDRGRITCIGKHCLGGINAEVEIDLQGGAIAPSLMTFGSPLGVEEIMLEASTGDGVLFDPLHGDPPSILGDKGGLVRTADALKFGTRNALLAHRAGVTYATSSLEKTTYFTSPAFIAGLSVTFRTGSAHALEPGAVIKQITALHIVLSRTSPSSLVGQASVSTQIAALRRLLLNGEPDDTETGHWFKRAAQGAIPLVIDVASADIMAVLLRLKVEVEQARGSLMKMVFFRATEAHLIADEIAREKVGIILEPARPFPQVWDERRILAGPPLTNDTSLVRLMDAGVTVAIGCRDAWQPVNTRFDVAWAQAALETNGRITRQKAQALVTTNLEKLLDIEGWIDEDGGDLLAVTPLTVSMRTRSHAPDANPENGEDATERVDEPTQGESEECTGVEVHLLKAVNGVRNMRRELEELRRRNGELEQRLEAFEQAEDVSIQPKRGKRGGPTVAKLQSEARRLNGQIRDLEKARRKDRKTIAKLRAREVKEDVAELEDDAEIFIGDSPHRMRKLLRSFHDIVLSSSIEENEECPICMDPLEVDKCVSVDCVQPALRTHVLQVLHIEASQQWDDLLEVAKAWAKMDLRRQADTSEEEAEEEFIDDELPNGDASSVRSASENPIATSPEPEEPVDAGPLPSTPPPDGGPPATPVSRKRRITFTPESSPLSQVDSVEPEDPGPSSSLLITELPEPSVLPAPTQDEPVAGPSSAAEQSVITPQTSQSARPAYVASPTRDKRKRMEDLAAARKQKRRL</sequence>
<feature type="region of interest" description="Disordered" evidence="2">
    <location>
        <begin position="884"/>
        <end position="914"/>
    </location>
</feature>
<dbReference type="Gene3D" id="3.20.20.140">
    <property type="entry name" value="Metal-dependent hydrolases"/>
    <property type="match status" value="2"/>
</dbReference>
<dbReference type="SUPFAM" id="SSF51556">
    <property type="entry name" value="Metallo-dependent hydrolases"/>
    <property type="match status" value="1"/>
</dbReference>
<feature type="compositionally biased region" description="Polar residues" evidence="2">
    <location>
        <begin position="1180"/>
        <end position="1190"/>
    </location>
</feature>
<dbReference type="Proteomes" id="UP000298390">
    <property type="component" value="Unassembled WGS sequence"/>
</dbReference>
<dbReference type="Pfam" id="PF01979">
    <property type="entry name" value="Amidohydro_1"/>
    <property type="match status" value="1"/>
</dbReference>
<dbReference type="InterPro" id="IPR051781">
    <property type="entry name" value="Metallo-dep_Hydrolase"/>
</dbReference>
<evidence type="ECO:0000256" key="2">
    <source>
        <dbReference type="SAM" id="MobiDB-lite"/>
    </source>
</evidence>
<feature type="compositionally biased region" description="Polar residues" evidence="2">
    <location>
        <begin position="1129"/>
        <end position="1142"/>
    </location>
</feature>
<dbReference type="PANTHER" id="PTHR43135:SF3">
    <property type="entry name" value="ALPHA-D-RIBOSE 1-METHYLPHOSPHONATE 5-TRIPHOSPHATE DIPHOSPHATASE"/>
    <property type="match status" value="1"/>
</dbReference>
<protein>
    <recommendedName>
        <fullName evidence="3">Amidohydrolase-related domain-containing protein</fullName>
    </recommendedName>
</protein>
<keyword evidence="1" id="KW-0175">Coiled coil</keyword>
<evidence type="ECO:0000259" key="3">
    <source>
        <dbReference type="Pfam" id="PF01979"/>
    </source>
</evidence>
<evidence type="ECO:0000256" key="1">
    <source>
        <dbReference type="SAM" id="Coils"/>
    </source>
</evidence>
<feature type="domain" description="Amidohydrolase-related" evidence="3">
    <location>
        <begin position="380"/>
        <end position="435"/>
    </location>
</feature>
<feature type="region of interest" description="Disordered" evidence="2">
    <location>
        <begin position="242"/>
        <end position="262"/>
    </location>
</feature>
<gene>
    <name evidence="4" type="ORF">EVJ58_g8469</name>
</gene>
<dbReference type="PANTHER" id="PTHR43135">
    <property type="entry name" value="ALPHA-D-RIBOSE 1-METHYLPHOSPHONATE 5-TRIPHOSPHATE DIPHOSPHATASE"/>
    <property type="match status" value="1"/>
</dbReference>
<reference evidence="4 5" key="1">
    <citation type="submission" date="2019-01" db="EMBL/GenBank/DDBJ databases">
        <title>Genome sequencing of the rare red list fungi Fomitopsis rosea.</title>
        <authorList>
            <person name="Buettner E."/>
            <person name="Kellner H."/>
        </authorList>
    </citation>
    <scope>NUCLEOTIDE SEQUENCE [LARGE SCALE GENOMIC DNA]</scope>
    <source>
        <strain evidence="4 5">DSM 105464</strain>
    </source>
</reference>
<dbReference type="Gene3D" id="2.30.40.10">
    <property type="entry name" value="Urease, subunit C, domain 1"/>
    <property type="match status" value="1"/>
</dbReference>
<dbReference type="AlphaFoldDB" id="A0A4Y9XY99"/>
<feature type="compositionally biased region" description="Polar residues" evidence="2">
    <location>
        <begin position="1229"/>
        <end position="1243"/>
    </location>
</feature>